<feature type="region of interest" description="Disordered" evidence="4">
    <location>
        <begin position="322"/>
        <end position="355"/>
    </location>
</feature>
<feature type="compositionally biased region" description="Basic and acidic residues" evidence="4">
    <location>
        <begin position="24"/>
        <end position="40"/>
    </location>
</feature>
<dbReference type="GO" id="GO:0005634">
    <property type="term" value="C:nucleus"/>
    <property type="evidence" value="ECO:0007669"/>
    <property type="project" value="UniProtKB-SubCell"/>
</dbReference>
<feature type="region of interest" description="Disordered" evidence="4">
    <location>
        <begin position="221"/>
        <end position="286"/>
    </location>
</feature>
<feature type="compositionally biased region" description="Basic and acidic residues" evidence="4">
    <location>
        <begin position="253"/>
        <end position="262"/>
    </location>
</feature>
<dbReference type="GO" id="GO:0003723">
    <property type="term" value="F:RNA binding"/>
    <property type="evidence" value="ECO:0007669"/>
    <property type="project" value="UniProtKB-KW"/>
</dbReference>
<evidence type="ECO:0000256" key="1">
    <source>
        <dbReference type="ARBA" id="ARBA00004123"/>
    </source>
</evidence>
<feature type="region of interest" description="Disordered" evidence="4">
    <location>
        <begin position="406"/>
        <end position="435"/>
    </location>
</feature>
<feature type="domain" description="G-patch" evidence="5">
    <location>
        <begin position="392"/>
        <end position="418"/>
    </location>
</feature>
<feature type="compositionally biased region" description="Basic and acidic residues" evidence="4">
    <location>
        <begin position="341"/>
        <end position="351"/>
    </location>
</feature>
<feature type="compositionally biased region" description="Low complexity" evidence="4">
    <location>
        <begin position="225"/>
        <end position="234"/>
    </location>
</feature>
<sequence>MECGISNDPREERCPRCGKWKPRGSRDDRAPEDRRGRDNDDYYGPPRHSRDYEDDYDGRQRSRKSPGTVKMYPRRASGPPHSKPPGQPTSLMLDQECSTNRQATFSMTPKLSCITVIRSRSIFSLLQAWILRFRGLGNKRTSSSTGVARAVADPSQTAPTGDVPQYHTEGQLVNSNGIGGESKSKIAISLKTAVLPSTSSVPVPSVSSAATERSKLIEKLRKASGAPTAGTAPAEVVPQVHKKHAKDMGVWSERVKEMKGEGDTTPASQKTSSAPDSNPTEIKTTPAGQPICVLCRRKFANLDKLQQHEKLSALHKENLAKKAASDAQAAKENELATPEPTYRDRSKERRMLYSASSVDASRVDTLLASVDPLRSGAEKKTEVIHPEQTLGNANVGNQLLQKLGWKSGDALGRKQEDGNGSESKPGSDVASSLKNDWERIESLVQSGGHGRY</sequence>
<evidence type="ECO:0000256" key="3">
    <source>
        <dbReference type="ARBA" id="ARBA00023242"/>
    </source>
</evidence>
<organism evidence="6 7">
    <name type="scientific">Cyclotella cryptica</name>
    <dbReference type="NCBI Taxonomy" id="29204"/>
    <lineage>
        <taxon>Eukaryota</taxon>
        <taxon>Sar</taxon>
        <taxon>Stramenopiles</taxon>
        <taxon>Ochrophyta</taxon>
        <taxon>Bacillariophyta</taxon>
        <taxon>Coscinodiscophyceae</taxon>
        <taxon>Thalassiosirophycidae</taxon>
        <taxon>Stephanodiscales</taxon>
        <taxon>Stephanodiscaceae</taxon>
        <taxon>Cyclotella</taxon>
    </lineage>
</organism>
<comment type="caution">
    <text evidence="6">The sequence shown here is derived from an EMBL/GenBank/DDBJ whole genome shotgun (WGS) entry which is preliminary data.</text>
</comment>
<dbReference type="PANTHER" id="PTHR13948:SF3">
    <property type="entry name" value="FI21118P1"/>
    <property type="match status" value="1"/>
</dbReference>
<dbReference type="AlphaFoldDB" id="A0ABD3Q3Z2"/>
<dbReference type="InterPro" id="IPR000467">
    <property type="entry name" value="G_patch_dom"/>
</dbReference>
<dbReference type="Pfam" id="PF01585">
    <property type="entry name" value="G-patch"/>
    <property type="match status" value="1"/>
</dbReference>
<dbReference type="EMBL" id="JABMIG020000083">
    <property type="protein sequence ID" value="KAL3794196.1"/>
    <property type="molecule type" value="Genomic_DNA"/>
</dbReference>
<accession>A0ABD3Q3Z2</accession>
<evidence type="ECO:0000313" key="7">
    <source>
        <dbReference type="Proteomes" id="UP001516023"/>
    </source>
</evidence>
<proteinExistence type="predicted"/>
<name>A0ABD3Q3Z2_9STRA</name>
<keyword evidence="3" id="KW-0539">Nucleus</keyword>
<keyword evidence="7" id="KW-1185">Reference proteome</keyword>
<feature type="compositionally biased region" description="Polar residues" evidence="4">
    <location>
        <begin position="418"/>
        <end position="434"/>
    </location>
</feature>
<comment type="subcellular location">
    <subcellularLocation>
        <location evidence="1">Nucleus</location>
    </subcellularLocation>
</comment>
<dbReference type="Proteomes" id="UP001516023">
    <property type="component" value="Unassembled WGS sequence"/>
</dbReference>
<evidence type="ECO:0000259" key="5">
    <source>
        <dbReference type="PROSITE" id="PS50174"/>
    </source>
</evidence>
<feature type="region of interest" description="Disordered" evidence="4">
    <location>
        <begin position="1"/>
        <end position="91"/>
    </location>
</feature>
<evidence type="ECO:0000313" key="6">
    <source>
        <dbReference type="EMBL" id="KAL3794196.1"/>
    </source>
</evidence>
<reference evidence="6 7" key="1">
    <citation type="journal article" date="2020" name="G3 (Bethesda)">
        <title>Improved Reference Genome for Cyclotella cryptica CCMP332, a Model for Cell Wall Morphogenesis, Salinity Adaptation, and Lipid Production in Diatoms (Bacillariophyta).</title>
        <authorList>
            <person name="Roberts W.R."/>
            <person name="Downey K.M."/>
            <person name="Ruck E.C."/>
            <person name="Traller J.C."/>
            <person name="Alverson A.J."/>
        </authorList>
    </citation>
    <scope>NUCLEOTIDE SEQUENCE [LARGE SCALE GENOMIC DNA]</scope>
    <source>
        <strain evidence="6 7">CCMP332</strain>
    </source>
</reference>
<evidence type="ECO:0000256" key="4">
    <source>
        <dbReference type="SAM" id="MobiDB-lite"/>
    </source>
</evidence>
<dbReference type="PROSITE" id="PS50174">
    <property type="entry name" value="G_PATCH"/>
    <property type="match status" value="1"/>
</dbReference>
<feature type="compositionally biased region" description="Basic and acidic residues" evidence="4">
    <location>
        <begin position="322"/>
        <end position="334"/>
    </location>
</feature>
<evidence type="ECO:0000256" key="2">
    <source>
        <dbReference type="ARBA" id="ARBA00022884"/>
    </source>
</evidence>
<protein>
    <recommendedName>
        <fullName evidence="5">G-patch domain-containing protein</fullName>
    </recommendedName>
</protein>
<feature type="compositionally biased region" description="Polar residues" evidence="4">
    <location>
        <begin position="265"/>
        <end position="286"/>
    </location>
</feature>
<dbReference type="PANTHER" id="PTHR13948">
    <property type="entry name" value="RNA-BINDING PROTEIN"/>
    <property type="match status" value="1"/>
</dbReference>
<gene>
    <name evidence="6" type="ORF">HJC23_012903</name>
</gene>
<keyword evidence="2" id="KW-0694">RNA-binding</keyword>
<feature type="region of interest" description="Disordered" evidence="4">
    <location>
        <begin position="147"/>
        <end position="178"/>
    </location>
</feature>